<evidence type="ECO:0000313" key="1">
    <source>
        <dbReference type="EMBL" id="TMS02454.1"/>
    </source>
</evidence>
<gene>
    <name evidence="1" type="ORF">E3U43_007994</name>
</gene>
<organism evidence="1 2">
    <name type="scientific">Larimichthys crocea</name>
    <name type="common">Large yellow croaker</name>
    <name type="synonym">Pseudosciaena crocea</name>
    <dbReference type="NCBI Taxonomy" id="215358"/>
    <lineage>
        <taxon>Eukaryota</taxon>
        <taxon>Metazoa</taxon>
        <taxon>Chordata</taxon>
        <taxon>Craniata</taxon>
        <taxon>Vertebrata</taxon>
        <taxon>Euteleostomi</taxon>
        <taxon>Actinopterygii</taxon>
        <taxon>Neopterygii</taxon>
        <taxon>Teleostei</taxon>
        <taxon>Neoteleostei</taxon>
        <taxon>Acanthomorphata</taxon>
        <taxon>Eupercaria</taxon>
        <taxon>Sciaenidae</taxon>
        <taxon>Larimichthys</taxon>
    </lineage>
</organism>
<sequence>MELEGSTSCFQSRRHPGHACRVDRSRKKLPLPPPEGEDGEELLAFSSKHCWAKVSVNISFTVLESYRKSQTETPNYNIGKVLECKQVSKAVQPSNEWNKGFIPSNYVTEKNRIEANSCNGDIKHYQIKISDTGQFFLAERYTFNNIPELIHYHEHNAGEKWEINPSELTFMKELGSGQFGLVRLGKWRAQHKVAIKAIREGAMYEEDFVEEAKVMMRLCHPKLVQLYGVCLQQRPLLIVAEFMDNGCLVNFLRQRGRSLKEPWLLSMCQDVCEGMEYLEAHSFIHRDLAARNCLVNEHNVVKVSDFGMTRYVLDNQYTSSSGAKFPVKWSPPEVLHYSKYSSKSDVWSFGVVMWEIYSQGRTPFENYTNFDVVTDITRGVRLYRPHHATQPIYSIMYRCWHECLMERYESLGLVGEGSYGTVLKCRHRDSGRLVAIKKFMDSDDDKTVKKIALREIKLLRQLRHDNLVNLIEVWKRRRRWYLVFEFVERTLLDDLEQNPNGLELNTSRQFLYQILRAAAFCHQQNGGIYTDYVATRWYRAPELLVGDTKYGKPVDVWAVGCLLIEMLTGQPLFPGDSDLDQIYHIVRCFGNLTAHHQELFYRNPVFSGVRLPECSSRVPLEQRLNTVTTTALDLAQSCLQMDPERRAQCSDLLEHLLFTQDSFHIRVLDELNAKIQKDHRENSTLPKIAKTPRREKDEGDDKTRRGKDKDKKQSENMDEKVNKEKEKEGGEEKISKTKGKQPSKLPKSILNKSEPLMSTKQSKTLDAKIVDNAAKPSVAMRSKAAKATGAELRKEPEISKPTKSLTSDSLEAPTTATDLKDSKMVVAKPRHGKVGSPDPRKDHLKNMDTKDRDSTGLPSSCPNNKMSRVSQDSGKSKNNSNTKVPKLSKYSTTDHPNDNSSAKSTTDPTDTNLTKTEGPTTALTSMIVNSGQLETSLTLKVSLLSSNDHIEVKTTTTSEHQTHRSDMDTEQRRTSECPQVLPSNPKSSSSTSNSGPKNTKSKSSLCTSPSKTLTSDLSTQSSIVFVDVSPTHSTTMLSKGTLKTGTSLDTKPTNSTTSIPNKPSRELTEVTKYQPDGSNTSNREDHGCLKLSPATKTAANYTEISYASGRDYKENPESSEHCGINQQSTSTKSNITTESSSSISVLSEIPKTNTSVGTTVLKSLKDKENIEDSAFSDFISTTSKSLVNPSSKVSRSSNIEQKNSSNEVELNIKSLKNPHSKSLIGEPKTKHGSFSNHTKSTTAMTQKTRLSTEVRKKRDNPENNNTTNISTTADSASFTTTATPDHKALTKSSVFHNMDTADVNELEFSSLYSSPPPPPPPPSSTPLLLPPSSTSVIPSISVISNNSPVTSDHFTLAAGFHPGTHSLRCVDKPRHHGGVYNRQSLSSHITGPLAAQVSDKSLICERSFLSDRYNHGNSGGVTVKKKSDIHFPDLRSSVLPELRGRESKHNKGTTKNQQKDKQPVLSITPTEPQQPGYNRTDSYSP</sequence>
<name>A0ACD3Q660_LARCR</name>
<proteinExistence type="predicted"/>
<evidence type="ECO:0000313" key="2">
    <source>
        <dbReference type="Proteomes" id="UP000793456"/>
    </source>
</evidence>
<dbReference type="Proteomes" id="UP000793456">
    <property type="component" value="Chromosome XXIV"/>
</dbReference>
<dbReference type="EMBL" id="CM011697">
    <property type="protein sequence ID" value="TMS02454.1"/>
    <property type="molecule type" value="Genomic_DNA"/>
</dbReference>
<keyword evidence="2" id="KW-1185">Reference proteome</keyword>
<protein>
    <submittedName>
        <fullName evidence="1">Uncharacterized protein</fullName>
    </submittedName>
</protein>
<reference evidence="1" key="1">
    <citation type="submission" date="2018-11" db="EMBL/GenBank/DDBJ databases">
        <title>The sequence and de novo assembly of Larimichthys crocea genome using PacBio and Hi-C technologies.</title>
        <authorList>
            <person name="Xu P."/>
            <person name="Chen B."/>
            <person name="Zhou Z."/>
            <person name="Ke Q."/>
            <person name="Wu Y."/>
            <person name="Bai H."/>
            <person name="Pu F."/>
        </authorList>
    </citation>
    <scope>NUCLEOTIDE SEQUENCE</scope>
    <source>
        <tissue evidence="1">Muscle</tissue>
    </source>
</reference>
<accession>A0ACD3Q660</accession>
<comment type="caution">
    <text evidence="1">The sequence shown here is derived from an EMBL/GenBank/DDBJ whole genome shotgun (WGS) entry which is preliminary data.</text>
</comment>